<reference evidence="2 3" key="1">
    <citation type="submission" date="2024-02" db="EMBL/GenBank/DDBJ databases">
        <title>Winogradskyella poriferorum JCM 12885.</title>
        <authorList>
            <person name="Zhang D.-F."/>
            <person name="Fu Z.-Y."/>
        </authorList>
    </citation>
    <scope>NUCLEOTIDE SEQUENCE [LARGE SCALE GENOMIC DNA]</scope>
    <source>
        <strain evidence="2 3">JCM 12885</strain>
    </source>
</reference>
<accession>A0ABU7WAX3</accession>
<dbReference type="RefSeq" id="WP_331811004.1">
    <property type="nucleotide sequence ID" value="NZ_JAZHOU010000007.1"/>
</dbReference>
<protein>
    <submittedName>
        <fullName evidence="2">Uncharacterized protein</fullName>
    </submittedName>
</protein>
<keyword evidence="1" id="KW-0732">Signal</keyword>
<proteinExistence type="predicted"/>
<dbReference type="EMBL" id="JAZHOU010000007">
    <property type="protein sequence ID" value="MEF3080304.1"/>
    <property type="molecule type" value="Genomic_DNA"/>
</dbReference>
<keyword evidence="3" id="KW-1185">Reference proteome</keyword>
<comment type="caution">
    <text evidence="2">The sequence shown here is derived from an EMBL/GenBank/DDBJ whole genome shotgun (WGS) entry which is preliminary data.</text>
</comment>
<feature type="chain" id="PRO_5045452226" evidence="1">
    <location>
        <begin position="18"/>
        <end position="235"/>
    </location>
</feature>
<sequence>MKKLLFIFLLATLVSFSQETVIDIDYTVDYAIPNERKKTIDTISIGFDKDGKYLWTNDDLLTNEFGKSVFLGGANKIEGSQFNLIYSAENDKLIIFFKFAESIIYANLDIENILPVDEKDAINENINLITEDIKEEDSVVDFKTSTYKLYPDFEPSEAITISVADNLNCKNNVFFSKFVGLMLRMTSSKGQITVDLPDGLILKALDEKGSVLIEAINVDNTKKTLTINHSFKITE</sequence>
<dbReference type="Proteomes" id="UP001356704">
    <property type="component" value="Unassembled WGS sequence"/>
</dbReference>
<evidence type="ECO:0000313" key="2">
    <source>
        <dbReference type="EMBL" id="MEF3080304.1"/>
    </source>
</evidence>
<gene>
    <name evidence="2" type="ORF">V1468_14910</name>
</gene>
<name>A0ABU7WAX3_9FLAO</name>
<evidence type="ECO:0000256" key="1">
    <source>
        <dbReference type="SAM" id="SignalP"/>
    </source>
</evidence>
<organism evidence="2 3">
    <name type="scientific">Winogradskyella poriferorum</name>
    <dbReference type="NCBI Taxonomy" id="307627"/>
    <lineage>
        <taxon>Bacteria</taxon>
        <taxon>Pseudomonadati</taxon>
        <taxon>Bacteroidota</taxon>
        <taxon>Flavobacteriia</taxon>
        <taxon>Flavobacteriales</taxon>
        <taxon>Flavobacteriaceae</taxon>
        <taxon>Winogradskyella</taxon>
    </lineage>
</organism>
<feature type="signal peptide" evidence="1">
    <location>
        <begin position="1"/>
        <end position="17"/>
    </location>
</feature>
<evidence type="ECO:0000313" key="3">
    <source>
        <dbReference type="Proteomes" id="UP001356704"/>
    </source>
</evidence>